<evidence type="ECO:0000313" key="2">
    <source>
        <dbReference type="Proteomes" id="UP000230069"/>
    </source>
</evidence>
<keyword evidence="2" id="KW-1185">Reference proteome</keyword>
<dbReference type="EMBL" id="KZ305081">
    <property type="protein sequence ID" value="PIA29029.1"/>
    <property type="molecule type" value="Genomic_DNA"/>
</dbReference>
<evidence type="ECO:0000313" key="1">
    <source>
        <dbReference type="EMBL" id="PIA29029.1"/>
    </source>
</evidence>
<dbReference type="InParanoid" id="A0A2G5CCN7"/>
<protein>
    <submittedName>
        <fullName evidence="1">Uncharacterized protein</fullName>
    </submittedName>
</protein>
<name>A0A2G5CCN7_AQUCA</name>
<proteinExistence type="predicted"/>
<sequence length="70" mass="8506">MIYLFLRRPRWLSCHLLSRKVPEEIENKEELMHMRLKPQEKEEMTRDVADVVNLDTMLLVVQIRLGVRKM</sequence>
<gene>
    <name evidence="1" type="ORF">AQUCO_06400080v1</name>
</gene>
<reference evidence="1 2" key="1">
    <citation type="submission" date="2017-09" db="EMBL/GenBank/DDBJ databases">
        <title>WGS assembly of Aquilegia coerulea Goldsmith.</title>
        <authorList>
            <person name="Hodges S."/>
            <person name="Kramer E."/>
            <person name="Nordborg M."/>
            <person name="Tomkins J."/>
            <person name="Borevitz J."/>
            <person name="Derieg N."/>
            <person name="Yan J."/>
            <person name="Mihaltcheva S."/>
            <person name="Hayes R.D."/>
            <person name="Rokhsar D."/>
        </authorList>
    </citation>
    <scope>NUCLEOTIDE SEQUENCE [LARGE SCALE GENOMIC DNA]</scope>
    <source>
        <strain evidence="2">cv. Goldsmith</strain>
    </source>
</reference>
<accession>A0A2G5CCN7</accession>
<dbReference type="Proteomes" id="UP000230069">
    <property type="component" value="Unassembled WGS sequence"/>
</dbReference>
<organism evidence="1 2">
    <name type="scientific">Aquilegia coerulea</name>
    <name type="common">Rocky mountain columbine</name>
    <dbReference type="NCBI Taxonomy" id="218851"/>
    <lineage>
        <taxon>Eukaryota</taxon>
        <taxon>Viridiplantae</taxon>
        <taxon>Streptophyta</taxon>
        <taxon>Embryophyta</taxon>
        <taxon>Tracheophyta</taxon>
        <taxon>Spermatophyta</taxon>
        <taxon>Magnoliopsida</taxon>
        <taxon>Ranunculales</taxon>
        <taxon>Ranunculaceae</taxon>
        <taxon>Thalictroideae</taxon>
        <taxon>Aquilegia</taxon>
    </lineage>
</organism>
<dbReference type="AlphaFoldDB" id="A0A2G5CCN7"/>